<gene>
    <name evidence="1" type="ORF">GCK32_018496</name>
</gene>
<name>A0AAN8IJI5_TRICO</name>
<dbReference type="PANTHER" id="PTHR10974">
    <property type="entry name" value="FI08016P-RELATED"/>
    <property type="match status" value="1"/>
</dbReference>
<reference evidence="1 2" key="1">
    <citation type="submission" date="2019-10" db="EMBL/GenBank/DDBJ databases">
        <title>Assembly and Annotation for the nematode Trichostrongylus colubriformis.</title>
        <authorList>
            <person name="Martin J."/>
        </authorList>
    </citation>
    <scope>NUCLEOTIDE SEQUENCE [LARGE SCALE GENOMIC DNA]</scope>
    <source>
        <strain evidence="1">G859</strain>
        <tissue evidence="1">Whole worm</tissue>
    </source>
</reference>
<organism evidence="1 2">
    <name type="scientific">Trichostrongylus colubriformis</name>
    <name type="common">Black scour worm</name>
    <dbReference type="NCBI Taxonomy" id="6319"/>
    <lineage>
        <taxon>Eukaryota</taxon>
        <taxon>Metazoa</taxon>
        <taxon>Ecdysozoa</taxon>
        <taxon>Nematoda</taxon>
        <taxon>Chromadorea</taxon>
        <taxon>Rhabditida</taxon>
        <taxon>Rhabditina</taxon>
        <taxon>Rhabditomorpha</taxon>
        <taxon>Strongyloidea</taxon>
        <taxon>Trichostrongylidae</taxon>
        <taxon>Trichostrongylus</taxon>
    </lineage>
</organism>
<evidence type="ECO:0000313" key="2">
    <source>
        <dbReference type="Proteomes" id="UP001331761"/>
    </source>
</evidence>
<keyword evidence="2" id="KW-1185">Reference proteome</keyword>
<dbReference type="GO" id="GO:0005615">
    <property type="term" value="C:extracellular space"/>
    <property type="evidence" value="ECO:0007669"/>
    <property type="project" value="TreeGrafter"/>
</dbReference>
<dbReference type="PANTHER" id="PTHR10974:SF4">
    <property type="entry name" value="PROTEIN CBG09258"/>
    <property type="match status" value="1"/>
</dbReference>
<feature type="non-terminal residue" evidence="1">
    <location>
        <position position="1"/>
    </location>
</feature>
<proteinExistence type="predicted"/>
<comment type="caution">
    <text evidence="1">The sequence shown here is derived from an EMBL/GenBank/DDBJ whole genome shotgun (WGS) entry which is preliminary data.</text>
</comment>
<dbReference type="InterPro" id="IPR004245">
    <property type="entry name" value="DUF229"/>
</dbReference>
<sequence>IEFNVPAAIRHNQFVVKCHRNSTPERVAYNKAFVNVPIATGPASEPKFVKSDPEQPSMALLIFDSVSLNHFKRSMPRTTKFLVDNDFFTFDMYNEVILPRHPFNVNMLSCVCSQWSRHNYAEEGVREQHGKMMIN</sequence>
<dbReference type="AlphaFoldDB" id="A0AAN8IJI5"/>
<dbReference type="EMBL" id="WIXE01012540">
    <property type="protein sequence ID" value="KAK5975856.1"/>
    <property type="molecule type" value="Genomic_DNA"/>
</dbReference>
<protein>
    <submittedName>
        <fullName evidence="1">Uncharacterized protein</fullName>
    </submittedName>
</protein>
<dbReference type="Proteomes" id="UP001331761">
    <property type="component" value="Unassembled WGS sequence"/>
</dbReference>
<dbReference type="Pfam" id="PF02995">
    <property type="entry name" value="DUF229"/>
    <property type="match status" value="1"/>
</dbReference>
<evidence type="ECO:0000313" key="1">
    <source>
        <dbReference type="EMBL" id="KAK5975856.1"/>
    </source>
</evidence>
<accession>A0AAN8IJI5</accession>